<dbReference type="Gene3D" id="2.60.40.10">
    <property type="entry name" value="Immunoglobulins"/>
    <property type="match status" value="1"/>
</dbReference>
<organism evidence="2">
    <name type="scientific">Menopon gallinae</name>
    <name type="common">poultry shaft louse</name>
    <dbReference type="NCBI Taxonomy" id="328185"/>
    <lineage>
        <taxon>Eukaryota</taxon>
        <taxon>Metazoa</taxon>
        <taxon>Ecdysozoa</taxon>
        <taxon>Arthropoda</taxon>
        <taxon>Hexapoda</taxon>
        <taxon>Insecta</taxon>
        <taxon>Pterygota</taxon>
        <taxon>Neoptera</taxon>
        <taxon>Paraneoptera</taxon>
        <taxon>Psocodea</taxon>
        <taxon>Troctomorpha</taxon>
        <taxon>Phthiraptera</taxon>
        <taxon>Amblycera</taxon>
        <taxon>Menoponidae</taxon>
        <taxon>Menopon</taxon>
    </lineage>
</organism>
<accession>A0AAW2HTS5</accession>
<sequence length="217" mass="23816">MLLTAVLTLQSTPPNLEQRFAREPQNQTAIVGSRVTLPCRVINKSGVLQWTKDGFGLGAHRNLTGFDRYRMIGSDEEGESFLSLSPPPPPTEISAPENSTLLYIFRINGPVRRTSAAPLSQFAATDTISSVFTHGGSAGRNGSHTGATLPVTEIFPQTFGIIYRFGISLSRHNQIRFGLLYLTFPDIPRKGPSFPTCGISLTRFSQITDFVGFYCCR</sequence>
<feature type="domain" description="Ig-like" evidence="1">
    <location>
        <begin position="14"/>
        <end position="54"/>
    </location>
</feature>
<dbReference type="SUPFAM" id="SSF48726">
    <property type="entry name" value="Immunoglobulin"/>
    <property type="match status" value="1"/>
</dbReference>
<dbReference type="InterPro" id="IPR007110">
    <property type="entry name" value="Ig-like_dom"/>
</dbReference>
<gene>
    <name evidence="2" type="ORF">PYX00_006089</name>
</gene>
<evidence type="ECO:0000313" key="2">
    <source>
        <dbReference type="EMBL" id="KAL0273425.1"/>
    </source>
</evidence>
<dbReference type="AlphaFoldDB" id="A0AAW2HTS5"/>
<dbReference type="InterPro" id="IPR013783">
    <property type="entry name" value="Ig-like_fold"/>
</dbReference>
<proteinExistence type="predicted"/>
<name>A0AAW2HTS5_9NEOP</name>
<dbReference type="EMBL" id="JARGDH010000003">
    <property type="protein sequence ID" value="KAL0273425.1"/>
    <property type="molecule type" value="Genomic_DNA"/>
</dbReference>
<evidence type="ECO:0000259" key="1">
    <source>
        <dbReference type="PROSITE" id="PS50835"/>
    </source>
</evidence>
<dbReference type="InterPro" id="IPR036179">
    <property type="entry name" value="Ig-like_dom_sf"/>
</dbReference>
<protein>
    <recommendedName>
        <fullName evidence="1">Ig-like domain-containing protein</fullName>
    </recommendedName>
</protein>
<dbReference type="PROSITE" id="PS50835">
    <property type="entry name" value="IG_LIKE"/>
    <property type="match status" value="1"/>
</dbReference>
<reference evidence="2" key="1">
    <citation type="journal article" date="2024" name="Gigascience">
        <title>Chromosome-level genome of the poultry shaft louse Menopon gallinae provides insight into the host-switching and adaptive evolution of parasitic lice.</title>
        <authorList>
            <person name="Xu Y."/>
            <person name="Ma L."/>
            <person name="Liu S."/>
            <person name="Liang Y."/>
            <person name="Liu Q."/>
            <person name="He Z."/>
            <person name="Tian L."/>
            <person name="Duan Y."/>
            <person name="Cai W."/>
            <person name="Li H."/>
            <person name="Song F."/>
        </authorList>
    </citation>
    <scope>NUCLEOTIDE SEQUENCE</scope>
    <source>
        <strain evidence="2">Cailab_2023a</strain>
    </source>
</reference>
<comment type="caution">
    <text evidence="2">The sequence shown here is derived from an EMBL/GenBank/DDBJ whole genome shotgun (WGS) entry which is preliminary data.</text>
</comment>